<gene>
    <name evidence="2" type="ORF">Q5722_02725</name>
</gene>
<keyword evidence="2" id="KW-0378">Hydrolase</keyword>
<evidence type="ECO:0000259" key="1">
    <source>
        <dbReference type="Pfam" id="PF13472"/>
    </source>
</evidence>
<accession>A0ABT9B278</accession>
<dbReference type="Proteomes" id="UP001233314">
    <property type="component" value="Unassembled WGS sequence"/>
</dbReference>
<dbReference type="SUPFAM" id="SSF52266">
    <property type="entry name" value="SGNH hydrolase"/>
    <property type="match status" value="1"/>
</dbReference>
<dbReference type="InterPro" id="IPR036514">
    <property type="entry name" value="SGNH_hydro_sf"/>
</dbReference>
<protein>
    <submittedName>
        <fullName evidence="2">SGNH/GDSL hydrolase family protein</fullName>
    </submittedName>
</protein>
<dbReference type="CDD" id="cd00229">
    <property type="entry name" value="SGNH_hydrolase"/>
    <property type="match status" value="1"/>
</dbReference>
<feature type="domain" description="SGNH hydrolase-type esterase" evidence="1">
    <location>
        <begin position="28"/>
        <end position="157"/>
    </location>
</feature>
<organism evidence="2 3">
    <name type="scientific">Nocardioides jiangxiensis</name>
    <dbReference type="NCBI Taxonomy" id="3064524"/>
    <lineage>
        <taxon>Bacteria</taxon>
        <taxon>Bacillati</taxon>
        <taxon>Actinomycetota</taxon>
        <taxon>Actinomycetes</taxon>
        <taxon>Propionibacteriales</taxon>
        <taxon>Nocardioidaceae</taxon>
        <taxon>Nocardioides</taxon>
    </lineage>
</organism>
<comment type="caution">
    <text evidence="2">The sequence shown here is derived from an EMBL/GenBank/DDBJ whole genome shotgun (WGS) entry which is preliminary data.</text>
</comment>
<evidence type="ECO:0000313" key="2">
    <source>
        <dbReference type="EMBL" id="MDO7867273.1"/>
    </source>
</evidence>
<dbReference type="GO" id="GO:0016787">
    <property type="term" value="F:hydrolase activity"/>
    <property type="evidence" value="ECO:0007669"/>
    <property type="project" value="UniProtKB-KW"/>
</dbReference>
<evidence type="ECO:0000313" key="3">
    <source>
        <dbReference type="Proteomes" id="UP001233314"/>
    </source>
</evidence>
<reference evidence="2 3" key="1">
    <citation type="submission" date="2023-07" db="EMBL/GenBank/DDBJ databases">
        <title>Nocardioides sp. nov WY-20 isolated from soil.</title>
        <authorList>
            <person name="Liu B."/>
            <person name="Wan Y."/>
        </authorList>
    </citation>
    <scope>NUCLEOTIDE SEQUENCE [LARGE SCALE GENOMIC DNA]</scope>
    <source>
        <strain evidence="2 3">WY-20</strain>
    </source>
</reference>
<dbReference type="EMBL" id="JAUQTA010000001">
    <property type="protein sequence ID" value="MDO7867273.1"/>
    <property type="molecule type" value="Genomic_DNA"/>
</dbReference>
<proteinExistence type="predicted"/>
<dbReference type="Pfam" id="PF13472">
    <property type="entry name" value="Lipase_GDSL_2"/>
    <property type="match status" value="1"/>
</dbReference>
<sequence>MRVLIAGDSHLARPVRGGWSIAPGAVSVAVGGSVATDLPCQVATLDPSAYDVVVVSIGTNDAGWREVPLEEFRAAVSGFLSWAGQTPVLLMTSPGCDESRASGHWSDARLRAYADAAAEAVTRAGGSVLSTPSVLAPLGAAAFVEDGFHLTPAAYDLLLPALAEAARATGRSR</sequence>
<dbReference type="Gene3D" id="3.40.50.1110">
    <property type="entry name" value="SGNH hydrolase"/>
    <property type="match status" value="1"/>
</dbReference>
<keyword evidence="3" id="KW-1185">Reference proteome</keyword>
<name>A0ABT9B278_9ACTN</name>
<dbReference type="RefSeq" id="WP_305026678.1">
    <property type="nucleotide sequence ID" value="NZ_JAUQTA010000001.1"/>
</dbReference>
<dbReference type="InterPro" id="IPR013830">
    <property type="entry name" value="SGNH_hydro"/>
</dbReference>